<dbReference type="PANTHER" id="PTHR30349:SF64">
    <property type="entry name" value="PROPHAGE INTEGRASE INTD-RELATED"/>
    <property type="match status" value="1"/>
</dbReference>
<dbReference type="InterPro" id="IPR013762">
    <property type="entry name" value="Integrase-like_cat_sf"/>
</dbReference>
<sequence length="349" mass="37560">MKGTYLSPEKRATTVSDIAQAWTAGLSARTASTQATYRTLVDSYVLPVWGDTPVSEVQHSDVVRWVADLSASGGKNGKALSAATVRQTHKLFGQILILAMRNGHINGNPADHVPLPRLPRKAPKFLTVVEVERVAAAADYLASQPKRSGARTDLHADDSTRSELDRDDDGTPIIPDAPVSENGLIVRLLAATGLRFGELAGLRVECIDLESTPARLHVVEAVVEVEGKLIIGEPKTHQARWVPFRSSLVPLLRAQMDAKAPTDHLFAASSGGPLRLRNWSRRSFTPAATLAGVSEDATVHWLRHSAATHALESGKNHVEVQQILGHAAPSITLDVYSHVNPAKLTAIGE</sequence>
<dbReference type="CDD" id="cd01189">
    <property type="entry name" value="INT_ICEBs1_C_like"/>
    <property type="match status" value="1"/>
</dbReference>
<comment type="caution">
    <text evidence="8">The sequence shown here is derived from an EMBL/GenBank/DDBJ whole genome shotgun (WGS) entry which is preliminary data.</text>
</comment>
<dbReference type="InterPro" id="IPR002104">
    <property type="entry name" value="Integrase_catalytic"/>
</dbReference>
<dbReference type="InterPro" id="IPR050090">
    <property type="entry name" value="Tyrosine_recombinase_XerCD"/>
</dbReference>
<keyword evidence="3" id="KW-0233">DNA recombination</keyword>
<evidence type="ECO:0000256" key="1">
    <source>
        <dbReference type="ARBA" id="ARBA00008857"/>
    </source>
</evidence>
<dbReference type="InterPro" id="IPR011010">
    <property type="entry name" value="DNA_brk_join_enz"/>
</dbReference>
<dbReference type="Pfam" id="PF00589">
    <property type="entry name" value="Phage_integrase"/>
    <property type="match status" value="1"/>
</dbReference>
<evidence type="ECO:0000313" key="8">
    <source>
        <dbReference type="EMBL" id="EKT77399.1"/>
    </source>
</evidence>
<dbReference type="Pfam" id="PF22022">
    <property type="entry name" value="Phage_int_M"/>
    <property type="match status" value="1"/>
</dbReference>
<protein>
    <submittedName>
        <fullName evidence="8">LigA</fullName>
    </submittedName>
</protein>
<dbReference type="GO" id="GO:0015074">
    <property type="term" value="P:DNA integration"/>
    <property type="evidence" value="ECO:0007669"/>
    <property type="project" value="InterPro"/>
</dbReference>
<dbReference type="InterPro" id="IPR053876">
    <property type="entry name" value="Phage_int_M"/>
</dbReference>
<feature type="region of interest" description="Disordered" evidence="5">
    <location>
        <begin position="147"/>
        <end position="175"/>
    </location>
</feature>
<dbReference type="GO" id="GO:0003677">
    <property type="term" value="F:DNA binding"/>
    <property type="evidence" value="ECO:0007669"/>
    <property type="project" value="UniProtKB-UniRule"/>
</dbReference>
<dbReference type="InterPro" id="IPR010998">
    <property type="entry name" value="Integrase_recombinase_N"/>
</dbReference>
<keyword evidence="2 4" id="KW-0238">DNA-binding</keyword>
<evidence type="ECO:0000256" key="4">
    <source>
        <dbReference type="PROSITE-ProRule" id="PRU01248"/>
    </source>
</evidence>
<organism evidence="8 9">
    <name type="scientific">Rhodococcus opacus M213</name>
    <dbReference type="NCBI Taxonomy" id="1129896"/>
    <lineage>
        <taxon>Bacteria</taxon>
        <taxon>Bacillati</taxon>
        <taxon>Actinomycetota</taxon>
        <taxon>Actinomycetes</taxon>
        <taxon>Mycobacteriales</taxon>
        <taxon>Nocardiaceae</taxon>
        <taxon>Rhodococcus</taxon>
    </lineage>
</organism>
<evidence type="ECO:0000256" key="3">
    <source>
        <dbReference type="ARBA" id="ARBA00023172"/>
    </source>
</evidence>
<dbReference type="Gene3D" id="1.10.443.10">
    <property type="entry name" value="Intergrase catalytic core"/>
    <property type="match status" value="1"/>
</dbReference>
<feature type="domain" description="Core-binding (CB)" evidence="7">
    <location>
        <begin position="13"/>
        <end position="97"/>
    </location>
</feature>
<feature type="domain" description="Tyr recombinase" evidence="6">
    <location>
        <begin position="159"/>
        <end position="349"/>
    </location>
</feature>
<dbReference type="Proteomes" id="UP000005951">
    <property type="component" value="Unassembled WGS sequence"/>
</dbReference>
<dbReference type="Gene3D" id="1.10.150.130">
    <property type="match status" value="1"/>
</dbReference>
<reference evidence="8 9" key="1">
    <citation type="journal article" date="2013" name="Genome Announc.">
        <title>Draft Genome Sequence of Rhodococcus opacus Strain M213 Shows a Diverse Catabolic Potential.</title>
        <authorList>
            <person name="Pathak A."/>
            <person name="Green S.J."/>
            <person name="Ogram A."/>
            <person name="Chauhan A."/>
        </authorList>
    </citation>
    <scope>NUCLEOTIDE SEQUENCE [LARGE SCALE GENOMIC DNA]</scope>
    <source>
        <strain evidence="8 9">M213</strain>
    </source>
</reference>
<feature type="compositionally biased region" description="Basic and acidic residues" evidence="5">
    <location>
        <begin position="150"/>
        <end position="164"/>
    </location>
</feature>
<dbReference type="EMBL" id="AJYC02000153">
    <property type="protein sequence ID" value="EKT77399.1"/>
    <property type="molecule type" value="Genomic_DNA"/>
</dbReference>
<evidence type="ECO:0000256" key="5">
    <source>
        <dbReference type="SAM" id="MobiDB-lite"/>
    </source>
</evidence>
<accession>K8X758</accession>
<dbReference type="AlphaFoldDB" id="K8X758"/>
<dbReference type="SUPFAM" id="SSF56349">
    <property type="entry name" value="DNA breaking-rejoining enzymes"/>
    <property type="match status" value="1"/>
</dbReference>
<name>K8X758_RHOOP</name>
<dbReference type="PROSITE" id="PS51900">
    <property type="entry name" value="CB"/>
    <property type="match status" value="1"/>
</dbReference>
<evidence type="ECO:0000259" key="7">
    <source>
        <dbReference type="PROSITE" id="PS51900"/>
    </source>
</evidence>
<gene>
    <name evidence="8" type="ORF">WSS_A37734</name>
</gene>
<comment type="similarity">
    <text evidence="1">Belongs to the 'phage' integrase family.</text>
</comment>
<dbReference type="InterPro" id="IPR044068">
    <property type="entry name" value="CB"/>
</dbReference>
<evidence type="ECO:0000313" key="9">
    <source>
        <dbReference type="Proteomes" id="UP000005951"/>
    </source>
</evidence>
<dbReference type="GO" id="GO:0006310">
    <property type="term" value="P:DNA recombination"/>
    <property type="evidence" value="ECO:0007669"/>
    <property type="project" value="UniProtKB-KW"/>
</dbReference>
<evidence type="ECO:0000256" key="2">
    <source>
        <dbReference type="ARBA" id="ARBA00023125"/>
    </source>
</evidence>
<proteinExistence type="inferred from homology"/>
<dbReference type="PROSITE" id="PS51898">
    <property type="entry name" value="TYR_RECOMBINASE"/>
    <property type="match status" value="1"/>
</dbReference>
<dbReference type="PANTHER" id="PTHR30349">
    <property type="entry name" value="PHAGE INTEGRASE-RELATED"/>
    <property type="match status" value="1"/>
</dbReference>
<evidence type="ECO:0000259" key="6">
    <source>
        <dbReference type="PROSITE" id="PS51898"/>
    </source>
</evidence>